<accession>A0A834SZI9</accession>
<proteinExistence type="predicted"/>
<name>A0A834SZI9_9FABA</name>
<comment type="caution">
    <text evidence="1">The sequence shown here is derived from an EMBL/GenBank/DDBJ whole genome shotgun (WGS) entry which is preliminary data.</text>
</comment>
<organism evidence="1 2">
    <name type="scientific">Senna tora</name>
    <dbReference type="NCBI Taxonomy" id="362788"/>
    <lineage>
        <taxon>Eukaryota</taxon>
        <taxon>Viridiplantae</taxon>
        <taxon>Streptophyta</taxon>
        <taxon>Embryophyta</taxon>
        <taxon>Tracheophyta</taxon>
        <taxon>Spermatophyta</taxon>
        <taxon>Magnoliopsida</taxon>
        <taxon>eudicotyledons</taxon>
        <taxon>Gunneridae</taxon>
        <taxon>Pentapetalae</taxon>
        <taxon>rosids</taxon>
        <taxon>fabids</taxon>
        <taxon>Fabales</taxon>
        <taxon>Fabaceae</taxon>
        <taxon>Caesalpinioideae</taxon>
        <taxon>Cassia clade</taxon>
        <taxon>Senna</taxon>
    </lineage>
</organism>
<evidence type="ECO:0000313" key="2">
    <source>
        <dbReference type="Proteomes" id="UP000634136"/>
    </source>
</evidence>
<sequence>MTSHTFHAIMSPIRASQPLGFPNTTLSDRFNRKFRFKMCLHKTSNIFHVMTSPIRALKPLGFPNTTLTNRFDSLVQQDI</sequence>
<protein>
    <submittedName>
        <fullName evidence="1">Uncharacterized protein</fullName>
    </submittedName>
</protein>
<reference evidence="1" key="1">
    <citation type="submission" date="2020-09" db="EMBL/GenBank/DDBJ databases">
        <title>Genome-Enabled Discovery of Anthraquinone Biosynthesis in Senna tora.</title>
        <authorList>
            <person name="Kang S.-H."/>
            <person name="Pandey R.P."/>
            <person name="Lee C.-M."/>
            <person name="Sim J.-S."/>
            <person name="Jeong J.-T."/>
            <person name="Choi B.-S."/>
            <person name="Jung M."/>
            <person name="Ginzburg D."/>
            <person name="Zhao K."/>
            <person name="Won S.Y."/>
            <person name="Oh T.-J."/>
            <person name="Yu Y."/>
            <person name="Kim N.-H."/>
            <person name="Lee O.R."/>
            <person name="Lee T.-H."/>
            <person name="Bashyal P."/>
            <person name="Kim T.-S."/>
            <person name="Lee W.-H."/>
            <person name="Kawkins C."/>
            <person name="Kim C.-K."/>
            <person name="Kim J.S."/>
            <person name="Ahn B.O."/>
            <person name="Rhee S.Y."/>
            <person name="Sohng J.K."/>
        </authorList>
    </citation>
    <scope>NUCLEOTIDE SEQUENCE</scope>
    <source>
        <tissue evidence="1">Leaf</tissue>
    </source>
</reference>
<dbReference type="Proteomes" id="UP000634136">
    <property type="component" value="Unassembled WGS sequence"/>
</dbReference>
<keyword evidence="2" id="KW-1185">Reference proteome</keyword>
<dbReference type="EMBL" id="JAAIUW010000010">
    <property type="protein sequence ID" value="KAF7812576.1"/>
    <property type="molecule type" value="Genomic_DNA"/>
</dbReference>
<evidence type="ECO:0000313" key="1">
    <source>
        <dbReference type="EMBL" id="KAF7812576.1"/>
    </source>
</evidence>
<gene>
    <name evidence="1" type="ORF">G2W53_033552</name>
</gene>
<dbReference type="AlphaFoldDB" id="A0A834SZI9"/>